<evidence type="ECO:0000313" key="3">
    <source>
        <dbReference type="EMBL" id="AJP76882.1"/>
    </source>
</evidence>
<evidence type="ECO:0000313" key="4">
    <source>
        <dbReference type="Proteomes" id="UP000100352"/>
    </source>
</evidence>
<comment type="similarity">
    <text evidence="1">Belongs to the orbivirus NS3 family.</text>
</comment>
<dbReference type="Pfam" id="PF01616">
    <property type="entry name" value="Orbi_NS3"/>
    <property type="match status" value="1"/>
</dbReference>
<feature type="transmembrane region" description="Helical" evidence="2">
    <location>
        <begin position="116"/>
        <end position="137"/>
    </location>
</feature>
<dbReference type="Proteomes" id="UP000100352">
    <property type="component" value="Genome"/>
</dbReference>
<feature type="transmembrane region" description="Helical" evidence="2">
    <location>
        <begin position="157"/>
        <end position="174"/>
    </location>
</feature>
<keyword evidence="2" id="KW-0812">Transmembrane</keyword>
<organism evidence="3 4">
    <name type="scientific">African horse sickness virus</name>
    <name type="common">AHSV</name>
    <name type="synonym">Orbivirus alphaequi</name>
    <dbReference type="NCBI Taxonomy" id="40050"/>
    <lineage>
        <taxon>Viruses</taxon>
        <taxon>Riboviria</taxon>
        <taxon>Orthornavirae</taxon>
        <taxon>Duplornaviricota</taxon>
        <taxon>Resentoviricetes</taxon>
        <taxon>Reovirales</taxon>
        <taxon>Sedoreoviridae</taxon>
        <taxon>Orbivirus</taxon>
    </lineage>
</organism>
<evidence type="ECO:0000256" key="1">
    <source>
        <dbReference type="ARBA" id="ARBA00006302"/>
    </source>
</evidence>
<proteinExistence type="inferred from homology"/>
<protein>
    <submittedName>
        <fullName evidence="3">NS3</fullName>
    </submittedName>
</protein>
<keyword evidence="2" id="KW-1133">Transmembrane helix</keyword>
<dbReference type="InterPro" id="IPR002565">
    <property type="entry name" value="Orbi_NS3"/>
</dbReference>
<name>A0A0C5LCX7_AHSV</name>
<dbReference type="EMBL" id="KP033475">
    <property type="protein sequence ID" value="AJP76882.1"/>
    <property type="molecule type" value="Genomic_RNA"/>
</dbReference>
<reference evidence="3 4" key="1">
    <citation type="journal article" date="2015" name="Genome Announc.">
        <title>Consensus Sequence of 27 African Horse Sickness Virus Genomes from Viruses Collected over a 76-Year Period (1933 to 2009).</title>
        <authorList>
            <person name="Potgieter A.C."/>
            <person name="Wright I.M."/>
            <person name="van Dijk A.A."/>
        </authorList>
    </citation>
    <scope>NUCLEOTIDE SEQUENCE [LARGE SCALE GENOMIC DNA]</scope>
    <source>
        <strain evidence="3">HS 145/09</strain>
    </source>
</reference>
<sequence length="217" mass="23587">MNLAAIAENYSMHNGESGAIVPYVPPPYNFASAPTFSQRTSQMESVSLGILNQAMSSTTGASGALKDEKAAFGAMAEALRDPEPIRQIKKQVGIRTLKSLKMELAAMRRKKSALKIMIFISGCVTLATSMVGGLSIVDDQILDDYKKNDWLMKTIHGLNLLCTTVLLAAGKISDKIQEEISRTKRDIAKRESYVSAASMSWSGDTEMLLQGIKYGES</sequence>
<evidence type="ECO:0000256" key="2">
    <source>
        <dbReference type="SAM" id="Phobius"/>
    </source>
</evidence>
<keyword evidence="2" id="KW-0472">Membrane</keyword>
<accession>A0A0C5LCX7</accession>